<sequence>MKIKKIKPEEFQAGLAWPKYKKFYLSWGEELAVDHNSPETATGYFLKVDYKYSDNPKETPILVVGFLAPAWKKIAKEELKKNKKMVSVGKAYIEGVAEGDATICLIVSKGTSKAPILKQLKKALKNKYNFKFVNADGSELGAEENAVVAQAPEVQEEENAVEQKAINAKVKQAFEQLQAGVMDSKPELKQKVVANLKQFVENFRKKFADLPEEYTTASKFYDEVYDFVSNLHVEKAPVELFSAGAFKSIGGSPGWGWSDQYKNICKALEEYEKVKNDPIAGPALLKRLIANMDAWEQRYPAAGRNSTERKQANAIAQLRQQINAGNGQLGDSDMEKAAAQGTKMFEERAGSAASSERAAEMLNSSVDERARKLAELLKGGKASSSDTLFSAVTLWLVDSDDFALDQEYRKAVVEIFGHNSLGILPDLQKVFGAESLQFLYLKQHYQDSVSNFVRPAMALGLLGKGWFAKEVGDAFAYMNSALSSAEIDTILDINKAKSDRFALAINQKIGGKDKYRAQMQALSLLKREDDVSQELQTINNTTGKSYTSKSDYYLMASFNRLGNDFEGLKKVINEWLENSTPEERAAVLNSNSEFSKKLKDSADGVFTGLKDSEAAYLRSLIEFHSEPVQGQESTRVIDQMKQLAKQQAQKGSYSKWKQNEEMGQKMQDLLFGENVESPQETLIMKFCTAAELAEFTNPNTDPNRKTAILNKAKKHLIPILKEAAIHDDYMVKILDMVDSDGARGDNYRQLEKLTDSNFFVAEKAMKVIKDLDPDSKEIVAIKQDIGMLQRLKQNALNGTFKGDTEKAEWKVAMAKLGLPPAPSLIEEARKAGDQELVELLEWQTKIADPEIEATATDSATAEMISKPKRHKMMSKAEIKAAQAEEEKRKETPMYWAARMAEEHKSDTSKAMLANIAYEARNSGIDMQEVLAELGKLGYTISKEVDALTYQIFHGEKPSVIDMLKHSRDDTFLQRRVPLEDIEALTEGVDATVLLKDWFDIPKLKGQIASKKELVEKIRALQDKAAQTAEDVEEMEALEKQLQQVSAQIRAFDIKKDIQLQLDQTASGDKIADFKKGLREQIAAALEDPAQLDDIRGVLGEAGLSDAEIQMLGADIKAISTVEYQRQLQEGIQWSSLSSRSQQKEHEGANFLKEGWKGREKLDALATADPEVLAEEQAKYTGNLADASEKLEAAQERFLETKEKYDGRLRMVVSIVAGSILMAVSSMAGIPAAPVLMQMLWAMTSTAITTVINEAVEMAIKGNNYGGASEFVAQFLANQTANMMTFWAGAALDAIDLKGLLTNLEKGITGGDKDTLFLNPLKEILLGAPTDMADLIADSITNSIFHEKTNPVTSTTAELQAWGKDFFLSMPATYLKGVLAEGAGQLKDGALDLIFGEDASSNFNFDDAWGEDEDEGTETYLVAAENPSEFFSAMAANMKNPQVYINIVNAVLEGEADENLDISLGTQIDEFVSKKMEKLNNLDLPEDVELPDPEEVKTEMLASLKEAQANFKENMAKELAKKSADELSAMGLAPGQDLSSLSLGQLLSMSNKLPQPYESADAVRAAMATYINIETSIWAGFSSWMEKDNKTYSIEEYVDLYQAAKLCLSDGNFLSDVVTGKIWGQYTLDYGDGETEPIKLGDTYHLSDISDYYENWQQLPENAKA</sequence>
<feature type="coiled-coil region" evidence="1">
    <location>
        <begin position="1003"/>
        <end position="1054"/>
    </location>
</feature>
<evidence type="ECO:0000256" key="1">
    <source>
        <dbReference type="SAM" id="Coils"/>
    </source>
</evidence>
<dbReference type="Proteomes" id="UP000007519">
    <property type="component" value="Chromosome"/>
</dbReference>
<dbReference type="OrthoDB" id="963593at2"/>
<dbReference type="HOGENOM" id="CLU_242027_0_0_10"/>
<dbReference type="KEGG" id="sgn:SGRA_3970"/>
<name>H6L8G0_SAPGL</name>
<organism evidence="2 3">
    <name type="scientific">Saprospira grandis (strain Lewin)</name>
    <dbReference type="NCBI Taxonomy" id="984262"/>
    <lineage>
        <taxon>Bacteria</taxon>
        <taxon>Pseudomonadati</taxon>
        <taxon>Bacteroidota</taxon>
        <taxon>Saprospiria</taxon>
        <taxon>Saprospirales</taxon>
        <taxon>Saprospiraceae</taxon>
        <taxon>Saprospira</taxon>
    </lineage>
</organism>
<keyword evidence="3" id="KW-1185">Reference proteome</keyword>
<keyword evidence="1" id="KW-0175">Coiled coil</keyword>
<evidence type="ECO:0000313" key="2">
    <source>
        <dbReference type="EMBL" id="AFC26685.1"/>
    </source>
</evidence>
<dbReference type="RefSeq" id="WP_015694267.1">
    <property type="nucleotide sequence ID" value="NC_016940.1"/>
</dbReference>
<reference evidence="2 3" key="1">
    <citation type="journal article" date="2012" name="Stand. Genomic Sci.">
        <title>Complete genome sequencing and analysis of Saprospira grandis str. Lewin, a predatory marine bacterium.</title>
        <authorList>
            <person name="Saw J.H."/>
            <person name="Yuryev A."/>
            <person name="Kanbe M."/>
            <person name="Hou S."/>
            <person name="Young A.G."/>
            <person name="Aizawa S."/>
            <person name="Alam M."/>
        </authorList>
    </citation>
    <scope>NUCLEOTIDE SEQUENCE [LARGE SCALE GENOMIC DNA]</scope>
    <source>
        <strain evidence="2 3">Lewin</strain>
    </source>
</reference>
<feature type="coiled-coil region" evidence="1">
    <location>
        <begin position="1176"/>
        <end position="1203"/>
    </location>
</feature>
<dbReference type="STRING" id="984262.SGRA_3970"/>
<gene>
    <name evidence="2" type="ordered locus">SGRA_3970</name>
</gene>
<protein>
    <submittedName>
        <fullName evidence="2">Uncharacterized protein</fullName>
    </submittedName>
</protein>
<proteinExistence type="predicted"/>
<dbReference type="EMBL" id="CP002831">
    <property type="protein sequence ID" value="AFC26685.1"/>
    <property type="molecule type" value="Genomic_DNA"/>
</dbReference>
<accession>H6L8G0</accession>
<evidence type="ECO:0000313" key="3">
    <source>
        <dbReference type="Proteomes" id="UP000007519"/>
    </source>
</evidence>